<evidence type="ECO:0000313" key="1">
    <source>
        <dbReference type="EMBL" id="OQM76978.1"/>
    </source>
</evidence>
<accession>A0A1V8RV05</accession>
<comment type="caution">
    <text evidence="1">The sequence shown here is derived from an EMBL/GenBank/DDBJ whole genome shotgun (WGS) entry which is preliminary data.</text>
</comment>
<protein>
    <submittedName>
        <fullName evidence="1">Uncharacterized protein</fullName>
    </submittedName>
</protein>
<dbReference type="SUPFAM" id="SSF55811">
    <property type="entry name" value="Nudix"/>
    <property type="match status" value="1"/>
</dbReference>
<dbReference type="Proteomes" id="UP000191905">
    <property type="component" value="Unassembled WGS sequence"/>
</dbReference>
<proteinExistence type="predicted"/>
<keyword evidence="2" id="KW-1185">Reference proteome</keyword>
<evidence type="ECO:0000313" key="2">
    <source>
        <dbReference type="Proteomes" id="UP000191905"/>
    </source>
</evidence>
<dbReference type="InterPro" id="IPR015797">
    <property type="entry name" value="NUDIX_hydrolase-like_dom_sf"/>
</dbReference>
<dbReference type="EMBL" id="MDET01000003">
    <property type="protein sequence ID" value="OQM76978.1"/>
    <property type="molecule type" value="Genomic_DNA"/>
</dbReference>
<gene>
    <name evidence="1" type="ORF">BFN67_10810</name>
</gene>
<dbReference type="STRING" id="1873176.BFN67_10810"/>
<organism evidence="1 2">
    <name type="scientific">Manganibacter manganicus</name>
    <dbReference type="NCBI Taxonomy" id="1873176"/>
    <lineage>
        <taxon>Bacteria</taxon>
        <taxon>Pseudomonadati</taxon>
        <taxon>Pseudomonadota</taxon>
        <taxon>Alphaproteobacteria</taxon>
        <taxon>Hyphomicrobiales</taxon>
        <taxon>Phyllobacteriaceae</taxon>
        <taxon>Manganibacter</taxon>
    </lineage>
</organism>
<sequence length="91" mass="9359">MRAAGPLVAATIMKGIPTIANGARAAKTKPERPMRRGAAFVAVRDDGAILLRKRTESGLLGGMSEVPTTGWTARKDGVRAAVQNSSTVAAG</sequence>
<dbReference type="Gene3D" id="3.90.79.10">
    <property type="entry name" value="Nucleoside Triphosphate Pyrophosphohydrolase"/>
    <property type="match status" value="1"/>
</dbReference>
<dbReference type="AlphaFoldDB" id="A0A1V8RV05"/>
<name>A0A1V8RV05_9HYPH</name>
<reference evidence="1 2" key="1">
    <citation type="journal article" date="2016" name="Int. J. Syst. Evol. Microbiol.">
        <title>Pseudaminobacter manganicus sp. nov., isolated from sludge of a manganese mine.</title>
        <authorList>
            <person name="Li J."/>
            <person name="Huang J."/>
            <person name="Liao S."/>
            <person name="Wang G."/>
        </authorList>
    </citation>
    <scope>NUCLEOTIDE SEQUENCE [LARGE SCALE GENOMIC DNA]</scope>
    <source>
        <strain evidence="1 2">JH-7</strain>
    </source>
</reference>